<sequence>MTYLKSIAKHAMDARFFWKSVPKRLLFEHVPKCGGTTVVKYLSDQYPFSKTYQLDNHQPMVSIQRFKNMPQKERYSYHFVVGHMAHLLKDDVHPEMLKATILRDPIDRMVSHYYYVLRRPTHYLYEQVKREGVSLKDYVTLELSRELRNNYVHRFSQIEEKQMLSHPREALEKAIEVLTEEYQFVGFLESLEADLLRLKHLMGFSESYVPMKANATAGRKKVEELDPQTLKEVEAMNLLDVALYQKICDQRVIGG</sequence>
<proteinExistence type="predicted"/>
<dbReference type="InterPro" id="IPR053259">
    <property type="entry name" value="Golvesin-related_Golgi"/>
</dbReference>
<dbReference type="Gene3D" id="3.40.50.300">
    <property type="entry name" value="P-loop containing nucleotide triphosphate hydrolases"/>
    <property type="match status" value="1"/>
</dbReference>
<accession>A0ABM7VBE6</accession>
<dbReference type="PANTHER" id="PTHR32301">
    <property type="entry name" value="COUNTIN RECEPTOR CNR3-RELATED"/>
    <property type="match status" value="1"/>
</dbReference>
<protein>
    <recommendedName>
        <fullName evidence="3">Sulfotransferase family protein</fullName>
    </recommendedName>
</protein>
<dbReference type="SUPFAM" id="SSF52540">
    <property type="entry name" value="P-loop containing nucleoside triphosphate hydrolases"/>
    <property type="match status" value="1"/>
</dbReference>
<dbReference type="EMBL" id="AP025292">
    <property type="protein sequence ID" value="BDC98250.1"/>
    <property type="molecule type" value="Genomic_DNA"/>
</dbReference>
<keyword evidence="2" id="KW-1185">Reference proteome</keyword>
<reference evidence="1 2" key="1">
    <citation type="submission" date="2021-12" db="EMBL/GenBank/DDBJ databases">
        <title>Genome sequencing of bacteria with rrn-lacking chromosome and rrn-plasmid.</title>
        <authorList>
            <person name="Anda M."/>
            <person name="Iwasaki W."/>
        </authorList>
    </citation>
    <scope>NUCLEOTIDE SEQUENCE [LARGE SCALE GENOMIC DNA]</scope>
    <source>
        <strain evidence="1 2">NBRC 101262</strain>
    </source>
</reference>
<dbReference type="Proteomes" id="UP001354989">
    <property type="component" value="Chromosome"/>
</dbReference>
<evidence type="ECO:0000313" key="2">
    <source>
        <dbReference type="Proteomes" id="UP001354989"/>
    </source>
</evidence>
<dbReference type="RefSeq" id="WP_332920804.1">
    <property type="nucleotide sequence ID" value="NZ_AP025292.1"/>
</dbReference>
<dbReference type="Pfam" id="PF03567">
    <property type="entry name" value="Sulfotransfer_2"/>
    <property type="match status" value="1"/>
</dbReference>
<dbReference type="InterPro" id="IPR027417">
    <property type="entry name" value="P-loop_NTPase"/>
</dbReference>
<dbReference type="PANTHER" id="PTHR32301:SF6">
    <property type="entry name" value="GOLVESIN-RELATED"/>
    <property type="match status" value="1"/>
</dbReference>
<gene>
    <name evidence="1" type="ORF">PEPS_05310</name>
</gene>
<evidence type="ECO:0000313" key="1">
    <source>
        <dbReference type="EMBL" id="BDC98250.1"/>
    </source>
</evidence>
<name>A0ABM7VBE6_9BACT</name>
<evidence type="ECO:0008006" key="3">
    <source>
        <dbReference type="Google" id="ProtNLM"/>
    </source>
</evidence>
<organism evidence="1 2">
    <name type="scientific">Persicobacter psychrovividus</name>
    <dbReference type="NCBI Taxonomy" id="387638"/>
    <lineage>
        <taxon>Bacteria</taxon>
        <taxon>Pseudomonadati</taxon>
        <taxon>Bacteroidota</taxon>
        <taxon>Cytophagia</taxon>
        <taxon>Cytophagales</taxon>
        <taxon>Persicobacteraceae</taxon>
        <taxon>Persicobacter</taxon>
    </lineage>
</organism>
<dbReference type="InterPro" id="IPR005331">
    <property type="entry name" value="Sulfotransferase"/>
</dbReference>